<sequence>MNWLLDKAALLLAAIACAGAAWGLIHYSGEWFYLLLFVLAFGGLFADNQRLRTRLKELGVDPSQRDPSRRARR</sequence>
<keyword evidence="1" id="KW-1133">Transmembrane helix</keyword>
<proteinExistence type="predicted"/>
<keyword evidence="1" id="KW-0812">Transmembrane</keyword>
<accession>A0A1I6Y4S3</accession>
<evidence type="ECO:0000313" key="3">
    <source>
        <dbReference type="Proteomes" id="UP000198844"/>
    </source>
</evidence>
<dbReference type="RefSeq" id="WP_093632589.1">
    <property type="nucleotide sequence ID" value="NZ_FPBH01000001.1"/>
</dbReference>
<dbReference type="AlphaFoldDB" id="A0A1I6Y4S3"/>
<keyword evidence="1" id="KW-0472">Membrane</keyword>
<evidence type="ECO:0000313" key="2">
    <source>
        <dbReference type="EMBL" id="SFT45530.1"/>
    </source>
</evidence>
<dbReference type="EMBL" id="FPBH01000001">
    <property type="protein sequence ID" value="SFT45530.1"/>
    <property type="molecule type" value="Genomic_DNA"/>
</dbReference>
<feature type="transmembrane region" description="Helical" evidence="1">
    <location>
        <begin position="31"/>
        <end position="47"/>
    </location>
</feature>
<protein>
    <submittedName>
        <fullName evidence="2">Uncharacterized protein</fullName>
    </submittedName>
</protein>
<dbReference type="Proteomes" id="UP000198844">
    <property type="component" value="Unassembled WGS sequence"/>
</dbReference>
<name>A0A1I6Y4S3_9BURK</name>
<evidence type="ECO:0000256" key="1">
    <source>
        <dbReference type="SAM" id="Phobius"/>
    </source>
</evidence>
<reference evidence="2 3" key="1">
    <citation type="submission" date="2016-10" db="EMBL/GenBank/DDBJ databases">
        <authorList>
            <person name="de Groot N.N."/>
        </authorList>
    </citation>
    <scope>NUCLEOTIDE SEQUENCE [LARGE SCALE GENOMIC DNA]</scope>
    <source>
        <strain evidence="2 3">LMG 27731</strain>
    </source>
</reference>
<organism evidence="2 3">
    <name type="scientific">Paraburkholderia aspalathi</name>
    <dbReference type="NCBI Taxonomy" id="1324617"/>
    <lineage>
        <taxon>Bacteria</taxon>
        <taxon>Pseudomonadati</taxon>
        <taxon>Pseudomonadota</taxon>
        <taxon>Betaproteobacteria</taxon>
        <taxon>Burkholderiales</taxon>
        <taxon>Burkholderiaceae</taxon>
        <taxon>Paraburkholderia</taxon>
    </lineage>
</organism>
<gene>
    <name evidence="2" type="ORF">SAMN05192563_1001319</name>
</gene>